<keyword evidence="1" id="KW-0812">Transmembrane</keyword>
<feature type="transmembrane region" description="Helical" evidence="1">
    <location>
        <begin position="202"/>
        <end position="224"/>
    </location>
</feature>
<dbReference type="EMBL" id="NFKL01000018">
    <property type="protein sequence ID" value="OUP56541.1"/>
    <property type="molecule type" value="Genomic_DNA"/>
</dbReference>
<dbReference type="Pfam" id="PF05569">
    <property type="entry name" value="Peptidase_M56"/>
    <property type="match status" value="1"/>
</dbReference>
<evidence type="ECO:0000313" key="4">
    <source>
        <dbReference type="Proteomes" id="UP000195326"/>
    </source>
</evidence>
<sequence length="469" mass="51982">MNFFRTTFLQMDFLASIMIIAIIIFRAIGIHYVPKRILVVSWCIIIIRLLVPLSISLPVSIPIHETVPSTETFIEKAMSETTALTNNLPDVQAADHIPLQMVLWSVGFGICALYFGISYLICRYKFSQSSQIENEVILCWLKEHSLKRRIRIRSTPNISSPLTYGIVCPTILLPSNLDFNNSNAINFILLHEYMHIRYYDSIIKFFLVICVCVHWFNPLVWMMFLLANRDIELSCDERVVLTLGEKLKSTYALTLIELADSNNLFNPVLNHFCKNAITERIEAIMKMRKSSLLATTLALTLMLGSTSVFAASAADEVDVSPSDAFAPNAMVMQATDNLAAVSTTSTAFNASNKETTAASNEAAANVSEDLAEIPAPQKNISLSPGTSFKYDKTYFEAGTQIDIYANWTPTSVNLDLGVYSASTGSKYTDTVSNGEGGVTVTINKSGYFYIYVANTSSSKSADISLSYAY</sequence>
<reference evidence="4" key="1">
    <citation type="submission" date="2017-04" db="EMBL/GenBank/DDBJ databases">
        <title>Function of individual gut microbiota members based on whole genome sequencing of pure cultures obtained from chicken caecum.</title>
        <authorList>
            <person name="Medvecky M."/>
            <person name="Cejkova D."/>
            <person name="Polansky O."/>
            <person name="Karasova D."/>
            <person name="Kubasova T."/>
            <person name="Cizek A."/>
            <person name="Rychlik I."/>
        </authorList>
    </citation>
    <scope>NUCLEOTIDE SEQUENCE [LARGE SCALE GENOMIC DNA]</scope>
    <source>
        <strain evidence="4">An179</strain>
    </source>
</reference>
<dbReference type="RefSeq" id="WP_071428874.1">
    <property type="nucleotide sequence ID" value="NZ_NFKL01000018.1"/>
</dbReference>
<dbReference type="AlphaFoldDB" id="A0A1Y4LNQ5"/>
<protein>
    <recommendedName>
        <fullName evidence="2">Peptidase M56 domain-containing protein</fullName>
    </recommendedName>
</protein>
<evidence type="ECO:0000256" key="1">
    <source>
        <dbReference type="SAM" id="Phobius"/>
    </source>
</evidence>
<feature type="domain" description="Peptidase M56" evidence="2">
    <location>
        <begin position="7"/>
        <end position="284"/>
    </location>
</feature>
<organism evidence="3 4">
    <name type="scientific">Butyricicoccus pullicaecorum</name>
    <dbReference type="NCBI Taxonomy" id="501571"/>
    <lineage>
        <taxon>Bacteria</taxon>
        <taxon>Bacillati</taxon>
        <taxon>Bacillota</taxon>
        <taxon>Clostridia</taxon>
        <taxon>Eubacteriales</taxon>
        <taxon>Butyricicoccaceae</taxon>
        <taxon>Butyricicoccus</taxon>
    </lineage>
</organism>
<feature type="transmembrane region" description="Helical" evidence="1">
    <location>
        <begin position="37"/>
        <end position="61"/>
    </location>
</feature>
<dbReference type="CDD" id="cd07341">
    <property type="entry name" value="M56_BlaR1_MecR1_like"/>
    <property type="match status" value="1"/>
</dbReference>
<dbReference type="InterPro" id="IPR052173">
    <property type="entry name" value="Beta-lactam_resp_regulator"/>
</dbReference>
<name>A0A1Y4LNQ5_9FIRM</name>
<accession>A0A1Y4LNQ5</accession>
<proteinExistence type="predicted"/>
<evidence type="ECO:0000313" key="3">
    <source>
        <dbReference type="EMBL" id="OUP56541.1"/>
    </source>
</evidence>
<keyword evidence="1" id="KW-1133">Transmembrane helix</keyword>
<comment type="caution">
    <text evidence="3">The sequence shown here is derived from an EMBL/GenBank/DDBJ whole genome shotgun (WGS) entry which is preliminary data.</text>
</comment>
<dbReference type="PANTHER" id="PTHR34978:SF3">
    <property type="entry name" value="SLR0241 PROTEIN"/>
    <property type="match status" value="1"/>
</dbReference>
<feature type="transmembrane region" description="Helical" evidence="1">
    <location>
        <begin position="101"/>
        <end position="122"/>
    </location>
</feature>
<keyword evidence="1" id="KW-0472">Membrane</keyword>
<dbReference type="PANTHER" id="PTHR34978">
    <property type="entry name" value="POSSIBLE SENSOR-TRANSDUCER PROTEIN BLAR"/>
    <property type="match status" value="1"/>
</dbReference>
<dbReference type="InterPro" id="IPR008756">
    <property type="entry name" value="Peptidase_M56"/>
</dbReference>
<gene>
    <name evidence="3" type="ORF">B5F15_12505</name>
</gene>
<feature type="transmembrane region" description="Helical" evidence="1">
    <location>
        <begin position="6"/>
        <end position="25"/>
    </location>
</feature>
<evidence type="ECO:0000259" key="2">
    <source>
        <dbReference type="Pfam" id="PF05569"/>
    </source>
</evidence>
<dbReference type="Proteomes" id="UP000195326">
    <property type="component" value="Unassembled WGS sequence"/>
</dbReference>